<dbReference type="Proteomes" id="UP000186922">
    <property type="component" value="Unassembled WGS sequence"/>
</dbReference>
<dbReference type="AlphaFoldDB" id="A0A1D1VLG0"/>
<evidence type="ECO:0000313" key="2">
    <source>
        <dbReference type="Proteomes" id="UP000186922"/>
    </source>
</evidence>
<reference evidence="1 2" key="1">
    <citation type="journal article" date="2016" name="Nat. Commun.">
        <title>Extremotolerant tardigrade genome and improved radiotolerance of human cultured cells by tardigrade-unique protein.</title>
        <authorList>
            <person name="Hashimoto T."/>
            <person name="Horikawa D.D."/>
            <person name="Saito Y."/>
            <person name="Kuwahara H."/>
            <person name="Kozuka-Hata H."/>
            <person name="Shin-I T."/>
            <person name="Minakuchi Y."/>
            <person name="Ohishi K."/>
            <person name="Motoyama A."/>
            <person name="Aizu T."/>
            <person name="Enomoto A."/>
            <person name="Kondo K."/>
            <person name="Tanaka S."/>
            <person name="Hara Y."/>
            <person name="Koshikawa S."/>
            <person name="Sagara H."/>
            <person name="Miura T."/>
            <person name="Yokobori S."/>
            <person name="Miyagawa K."/>
            <person name="Suzuki Y."/>
            <person name="Kubo T."/>
            <person name="Oyama M."/>
            <person name="Kohara Y."/>
            <person name="Fujiyama A."/>
            <person name="Arakawa K."/>
            <person name="Katayama T."/>
            <person name="Toyoda A."/>
            <person name="Kunieda T."/>
        </authorList>
    </citation>
    <scope>NUCLEOTIDE SEQUENCE [LARGE SCALE GENOMIC DNA]</scope>
    <source>
        <strain evidence="1 2">YOKOZUNA-1</strain>
    </source>
</reference>
<evidence type="ECO:0000313" key="1">
    <source>
        <dbReference type="EMBL" id="GAU99318.1"/>
    </source>
</evidence>
<comment type="caution">
    <text evidence="1">The sequence shown here is derived from an EMBL/GenBank/DDBJ whole genome shotgun (WGS) entry which is preliminary data.</text>
</comment>
<sequence length="54" mass="6137">MDTRDSVNRLSTDQQQVHHLEVLVAELCSRSGETSQPYSSFPEGCLVEWKRTGK</sequence>
<protein>
    <submittedName>
        <fullName evidence="1">Uncharacterized protein</fullName>
    </submittedName>
</protein>
<keyword evidence="2" id="KW-1185">Reference proteome</keyword>
<name>A0A1D1VLG0_RAMVA</name>
<gene>
    <name evidence="1" type="primary">RvY_10342-1</name>
    <name evidence="1" type="synonym">RvY_10342.1</name>
    <name evidence="1" type="ORF">RvY_10342</name>
</gene>
<accession>A0A1D1VLG0</accession>
<dbReference type="EMBL" id="BDGG01000005">
    <property type="protein sequence ID" value="GAU99318.1"/>
    <property type="molecule type" value="Genomic_DNA"/>
</dbReference>
<proteinExistence type="predicted"/>
<organism evidence="1 2">
    <name type="scientific">Ramazzottius varieornatus</name>
    <name type="common">Water bear</name>
    <name type="synonym">Tardigrade</name>
    <dbReference type="NCBI Taxonomy" id="947166"/>
    <lineage>
        <taxon>Eukaryota</taxon>
        <taxon>Metazoa</taxon>
        <taxon>Ecdysozoa</taxon>
        <taxon>Tardigrada</taxon>
        <taxon>Eutardigrada</taxon>
        <taxon>Parachela</taxon>
        <taxon>Hypsibioidea</taxon>
        <taxon>Ramazzottiidae</taxon>
        <taxon>Ramazzottius</taxon>
    </lineage>
</organism>